<dbReference type="Proteomes" id="UP000659654">
    <property type="component" value="Unassembled WGS sequence"/>
</dbReference>
<proteinExistence type="predicted"/>
<dbReference type="EMBL" id="CAJFDI010000001">
    <property type="protein sequence ID" value="CAD5210843.1"/>
    <property type="molecule type" value="Genomic_DNA"/>
</dbReference>
<accession>A0A1I7S7W1</accession>
<evidence type="ECO:0000313" key="5">
    <source>
        <dbReference type="WBParaSite" id="BXY_0910400.1"/>
    </source>
</evidence>
<reference evidence="2" key="2">
    <citation type="submission" date="2020-09" db="EMBL/GenBank/DDBJ databases">
        <authorList>
            <person name="Kikuchi T."/>
        </authorList>
    </citation>
    <scope>NUCLEOTIDE SEQUENCE</scope>
    <source>
        <strain evidence="2">Ka4C1</strain>
    </source>
</reference>
<organism evidence="3 5">
    <name type="scientific">Bursaphelenchus xylophilus</name>
    <name type="common">Pinewood nematode worm</name>
    <name type="synonym">Aphelenchoides xylophilus</name>
    <dbReference type="NCBI Taxonomy" id="6326"/>
    <lineage>
        <taxon>Eukaryota</taxon>
        <taxon>Metazoa</taxon>
        <taxon>Ecdysozoa</taxon>
        <taxon>Nematoda</taxon>
        <taxon>Chromadorea</taxon>
        <taxon>Rhabditida</taxon>
        <taxon>Tylenchina</taxon>
        <taxon>Tylenchomorpha</taxon>
        <taxon>Aphelenchoidea</taxon>
        <taxon>Aphelenchoididae</taxon>
        <taxon>Bursaphelenchus</taxon>
    </lineage>
</organism>
<dbReference type="WBParaSite" id="BXY_0910400.1">
    <property type="protein sequence ID" value="BXY_0910400.1"/>
    <property type="gene ID" value="BXY_0910400"/>
</dbReference>
<reference evidence="5" key="1">
    <citation type="submission" date="2016-11" db="UniProtKB">
        <authorList>
            <consortium name="WormBaseParasite"/>
        </authorList>
    </citation>
    <scope>IDENTIFICATION</scope>
</reference>
<keyword evidence="4" id="KW-1185">Reference proteome</keyword>
<evidence type="ECO:0000313" key="4">
    <source>
        <dbReference type="Proteomes" id="UP000659654"/>
    </source>
</evidence>
<dbReference type="Proteomes" id="UP000095284">
    <property type="component" value="Unplaced"/>
</dbReference>
<evidence type="ECO:0000313" key="3">
    <source>
        <dbReference type="Proteomes" id="UP000095284"/>
    </source>
</evidence>
<dbReference type="AlphaFoldDB" id="A0A1I7S7W1"/>
<feature type="chain" id="PRO_5035399736" evidence="1">
    <location>
        <begin position="17"/>
        <end position="177"/>
    </location>
</feature>
<dbReference type="EMBL" id="CAJFCV020000001">
    <property type="protein sequence ID" value="CAG9087127.1"/>
    <property type="molecule type" value="Genomic_DNA"/>
</dbReference>
<sequence length="177" mass="19151">MRSTLFIVLLAVIATADDFPKTRVPVSNYLSSALTTDIVTAGITSIYQSVANKTTFKVAITNFKNAAVNKVMSQSKFIGPALTLSGHVSSVSNILSEVTTGISVCLKPAFKNLKKQNVKTTAVFDNKFSKVLSKKFFKKCYADVKAAVVKGNPSDWKYAVNDLYSVIQFAAVGIPKQ</sequence>
<feature type="signal peptide" evidence="1">
    <location>
        <begin position="1"/>
        <end position="16"/>
    </location>
</feature>
<keyword evidence="1" id="KW-0732">Signal</keyword>
<evidence type="ECO:0000313" key="2">
    <source>
        <dbReference type="EMBL" id="CAD5210843.1"/>
    </source>
</evidence>
<gene>
    <name evidence="2" type="ORF">BXYJ_LOCUS2131</name>
</gene>
<evidence type="ECO:0000256" key="1">
    <source>
        <dbReference type="SAM" id="SignalP"/>
    </source>
</evidence>
<protein>
    <submittedName>
        <fullName evidence="2">(pine wood nematode) hypothetical protein</fullName>
    </submittedName>
</protein>
<name>A0A1I7S7W1_BURXY</name>
<dbReference type="Proteomes" id="UP000582659">
    <property type="component" value="Unassembled WGS sequence"/>
</dbReference>